<dbReference type="InterPro" id="IPR046450">
    <property type="entry name" value="PA_dom_sf"/>
</dbReference>
<dbReference type="InterPro" id="IPR045175">
    <property type="entry name" value="M28_fam"/>
</dbReference>
<dbReference type="PROSITE" id="PS51257">
    <property type="entry name" value="PROKAR_LIPOPROTEIN"/>
    <property type="match status" value="1"/>
</dbReference>
<dbReference type="PANTHER" id="PTHR12147">
    <property type="entry name" value="METALLOPEPTIDASE M28 FAMILY MEMBER"/>
    <property type="match status" value="1"/>
</dbReference>
<dbReference type="EC" id="3.4.-.-" evidence="9"/>
<dbReference type="Proteomes" id="UP001620262">
    <property type="component" value="Unassembled WGS sequence"/>
</dbReference>
<evidence type="ECO:0000313" key="10">
    <source>
        <dbReference type="Proteomes" id="UP001620262"/>
    </source>
</evidence>
<keyword evidence="6" id="KW-0862">Zinc</keyword>
<keyword evidence="5 9" id="KW-0378">Hydrolase</keyword>
<organism evidence="9 10">
    <name type="scientific">Pseudoalteromonas rhizosphaerae</name>
    <dbReference type="NCBI Taxonomy" id="2518973"/>
    <lineage>
        <taxon>Bacteria</taxon>
        <taxon>Pseudomonadati</taxon>
        <taxon>Pseudomonadota</taxon>
        <taxon>Gammaproteobacteria</taxon>
        <taxon>Alteromonadales</taxon>
        <taxon>Pseudoalteromonadaceae</taxon>
        <taxon>Pseudoalteromonas</taxon>
    </lineage>
</organism>
<accession>A0ABW8KRS5</accession>
<name>A0ABW8KRS5_9GAMM</name>
<feature type="signal peptide" evidence="7">
    <location>
        <begin position="1"/>
        <end position="25"/>
    </location>
</feature>
<dbReference type="InterPro" id="IPR007484">
    <property type="entry name" value="Peptidase_M28"/>
</dbReference>
<keyword evidence="3" id="KW-0479">Metal-binding</keyword>
<evidence type="ECO:0000256" key="1">
    <source>
        <dbReference type="ARBA" id="ARBA00022438"/>
    </source>
</evidence>
<comment type="caution">
    <text evidence="9">The sequence shown here is derived from an EMBL/GenBank/DDBJ whole genome shotgun (WGS) entry which is preliminary data.</text>
</comment>
<evidence type="ECO:0000256" key="2">
    <source>
        <dbReference type="ARBA" id="ARBA00022670"/>
    </source>
</evidence>
<dbReference type="SUPFAM" id="SSF52025">
    <property type="entry name" value="PA domain"/>
    <property type="match status" value="1"/>
</dbReference>
<evidence type="ECO:0000256" key="7">
    <source>
        <dbReference type="SAM" id="SignalP"/>
    </source>
</evidence>
<dbReference type="Gene3D" id="3.40.630.10">
    <property type="entry name" value="Zn peptidases"/>
    <property type="match status" value="1"/>
</dbReference>
<feature type="chain" id="PRO_5045931237" evidence="7">
    <location>
        <begin position="26"/>
        <end position="539"/>
    </location>
</feature>
<keyword evidence="2" id="KW-0645">Protease</keyword>
<evidence type="ECO:0000256" key="4">
    <source>
        <dbReference type="ARBA" id="ARBA00022729"/>
    </source>
</evidence>
<dbReference type="CDD" id="cd04821">
    <property type="entry name" value="PA_M28_1_2"/>
    <property type="match status" value="1"/>
</dbReference>
<protein>
    <submittedName>
        <fullName evidence="9">M28 family metallopeptidase</fullName>
        <ecNumber evidence="9">3.4.-.-</ecNumber>
    </submittedName>
</protein>
<keyword evidence="4 7" id="KW-0732">Signal</keyword>
<dbReference type="SUPFAM" id="SSF53187">
    <property type="entry name" value="Zn-dependent exopeptidases"/>
    <property type="match status" value="1"/>
</dbReference>
<dbReference type="Gene3D" id="3.50.30.30">
    <property type="match status" value="1"/>
</dbReference>
<dbReference type="RefSeq" id="WP_404674507.1">
    <property type="nucleotide sequence ID" value="NZ_JBJDOT010000001.1"/>
</dbReference>
<reference evidence="9 10" key="1">
    <citation type="submission" date="2024-11" db="EMBL/GenBank/DDBJ databases">
        <title>The Natural Products Discovery Center: Release of the First 8490 Sequenced Strains for Exploring Actinobacteria Biosynthetic Diversity.</title>
        <authorList>
            <person name="Kalkreuter E."/>
            <person name="Kautsar S.A."/>
            <person name="Yang D."/>
            <person name="Bader C.D."/>
            <person name="Teijaro C.N."/>
            <person name="Fluegel L."/>
            <person name="Davis C.M."/>
            <person name="Simpson J.R."/>
            <person name="Lauterbach L."/>
            <person name="Steele A.D."/>
            <person name="Gui C."/>
            <person name="Meng S."/>
            <person name="Li G."/>
            <person name="Viehrig K."/>
            <person name="Ye F."/>
            <person name="Su P."/>
            <person name="Kiefer A.F."/>
            <person name="Nichols A."/>
            <person name="Cepeda A.J."/>
            <person name="Yan W."/>
            <person name="Fan B."/>
            <person name="Jiang Y."/>
            <person name="Adhikari A."/>
            <person name="Zheng C.-J."/>
            <person name="Schuster L."/>
            <person name="Cowan T.M."/>
            <person name="Smanski M.J."/>
            <person name="Chevrette M.G."/>
            <person name="De Carvalho L.P.S."/>
            <person name="Shen B."/>
        </authorList>
    </citation>
    <scope>NUCLEOTIDE SEQUENCE [LARGE SCALE GENOMIC DNA]</scope>
    <source>
        <strain evidence="9 10">NPDC078403</strain>
    </source>
</reference>
<sequence length="539" mass="59349">MTPLFKSLSVTLLLGLTGCSEPAQEQTTLDNTTSVNLSNIKQHIKTLASDEFEGRGPLTRGEVKTVGYLSDQYQALGLTGAYNNKFLQPVKMAMVTADQNMQLKIGDLSFTAGKDFTARTKQLQPLIDVRNSEVVFVGYGINAPEYNWNDYKNIDVTGKTVVVLVNDPGFATQDDALFTGNAMTYYGRWTYKYEEAARQGAAAVFIVHETAPAAYPWGVVESSNTGTKYTLMDNNLNASELPVMGWLTLDATEQLFKSANLSYQQLKQQALNDDFKATALNLTANLAFKNEVSHAKSHNVVAKLTGSEAPDEYIVVSAHWDHFGTKQTDSGPKIYNGAVDNASGSAATIEIARILSNMHKQKPFKRSIIFANFTAEETGLIGSEQFASGELIPTKQMVALLNIDGMNVLDGTDYILQYGKGLSQMEDYLSKAASKQGRHVKMDPVPQNGLFFRSDHFSLAKQGVPGLLFMSLGDTDPDYIAHKYHKEADDYSAQWSLGGVKQDIELIVDIASQLANNGDWPKWQADSDFKTRRAQDRAE</sequence>
<proteinExistence type="predicted"/>
<dbReference type="PANTHER" id="PTHR12147:SF56">
    <property type="entry name" value="AMINOPEPTIDASE YDR415C-RELATED"/>
    <property type="match status" value="1"/>
</dbReference>
<feature type="domain" description="Peptidase M28" evidence="8">
    <location>
        <begin position="299"/>
        <end position="493"/>
    </location>
</feature>
<evidence type="ECO:0000256" key="3">
    <source>
        <dbReference type="ARBA" id="ARBA00022723"/>
    </source>
</evidence>
<evidence type="ECO:0000313" key="9">
    <source>
        <dbReference type="EMBL" id="MFK3862462.1"/>
    </source>
</evidence>
<evidence type="ECO:0000256" key="6">
    <source>
        <dbReference type="ARBA" id="ARBA00022833"/>
    </source>
</evidence>
<keyword evidence="1" id="KW-0031">Aminopeptidase</keyword>
<keyword evidence="10" id="KW-1185">Reference proteome</keyword>
<gene>
    <name evidence="9" type="ORF">ACI2JU_00960</name>
</gene>
<evidence type="ECO:0000259" key="8">
    <source>
        <dbReference type="Pfam" id="PF04389"/>
    </source>
</evidence>
<dbReference type="GO" id="GO:0016787">
    <property type="term" value="F:hydrolase activity"/>
    <property type="evidence" value="ECO:0007669"/>
    <property type="project" value="UniProtKB-KW"/>
</dbReference>
<evidence type="ECO:0000256" key="5">
    <source>
        <dbReference type="ARBA" id="ARBA00022801"/>
    </source>
</evidence>
<dbReference type="Pfam" id="PF04389">
    <property type="entry name" value="Peptidase_M28"/>
    <property type="match status" value="1"/>
</dbReference>
<dbReference type="EMBL" id="JBJDOT010000001">
    <property type="protein sequence ID" value="MFK3862462.1"/>
    <property type="molecule type" value="Genomic_DNA"/>
</dbReference>